<dbReference type="EMBL" id="BMOS01000003">
    <property type="protein sequence ID" value="GGN52152.1"/>
    <property type="molecule type" value="Genomic_DNA"/>
</dbReference>
<keyword evidence="3" id="KW-0547">Nucleotide-binding</keyword>
<evidence type="ECO:0000313" key="7">
    <source>
        <dbReference type="Proteomes" id="UP000624041"/>
    </source>
</evidence>
<name>A0A918CZG4_9BACI</name>
<dbReference type="Pfam" id="PF00005">
    <property type="entry name" value="ABC_tran"/>
    <property type="match status" value="1"/>
</dbReference>
<protein>
    <submittedName>
        <fullName evidence="6">ABC transporter ATP-binding protein</fullName>
    </submittedName>
</protein>
<reference evidence="6" key="2">
    <citation type="submission" date="2020-09" db="EMBL/GenBank/DDBJ databases">
        <authorList>
            <person name="Sun Q."/>
            <person name="Ohkuma M."/>
        </authorList>
    </citation>
    <scope>NUCLEOTIDE SEQUENCE</scope>
    <source>
        <strain evidence="6">JCM 17251</strain>
    </source>
</reference>
<dbReference type="InterPro" id="IPR017871">
    <property type="entry name" value="ABC_transporter-like_CS"/>
</dbReference>
<dbReference type="RefSeq" id="WP_188856065.1">
    <property type="nucleotide sequence ID" value="NZ_BMOS01000003.1"/>
</dbReference>
<dbReference type="PANTHER" id="PTHR43776">
    <property type="entry name" value="TRANSPORT ATP-BINDING PROTEIN"/>
    <property type="match status" value="1"/>
</dbReference>
<dbReference type="GO" id="GO:0016887">
    <property type="term" value="F:ATP hydrolysis activity"/>
    <property type="evidence" value="ECO:0007669"/>
    <property type="project" value="InterPro"/>
</dbReference>
<sequence length="263" mass="29550">MKAEEHLLEVKGLRKHFSDQKDGPILKAVDGVNFHVERGETLGIVGESGSGKSTIAKMIMQLEKPTEGEILFHGKNITSLTNAAKRKLQIIFQDPYGSLNPRMKAKDIVTEPFFIHEKMPKRERYEQALKLLQEVGLDKEHLNRYPHQFSGGQRQRLSIARAIALKPDLIVCDEAVSALDVSLQAQILHLLSSLQKTYGIAYIFIAHGLPAVRLISDRIAIMYKGEIVETGTRDEIFENPQHDYTKSLLAAVPPSHPRLREDG</sequence>
<reference evidence="6" key="1">
    <citation type="journal article" date="2014" name="Int. J. Syst. Evol. Microbiol.">
        <title>Complete genome sequence of Corynebacterium casei LMG S-19264T (=DSM 44701T), isolated from a smear-ripened cheese.</title>
        <authorList>
            <consortium name="US DOE Joint Genome Institute (JGI-PGF)"/>
            <person name="Walter F."/>
            <person name="Albersmeier A."/>
            <person name="Kalinowski J."/>
            <person name="Ruckert C."/>
        </authorList>
    </citation>
    <scope>NUCLEOTIDE SEQUENCE</scope>
    <source>
        <strain evidence="6">JCM 17251</strain>
    </source>
</reference>
<proteinExistence type="inferred from homology"/>
<evidence type="ECO:0000256" key="1">
    <source>
        <dbReference type="ARBA" id="ARBA00005417"/>
    </source>
</evidence>
<dbReference type="InterPro" id="IPR003593">
    <property type="entry name" value="AAA+_ATPase"/>
</dbReference>
<dbReference type="GO" id="GO:0005524">
    <property type="term" value="F:ATP binding"/>
    <property type="evidence" value="ECO:0007669"/>
    <property type="project" value="UniProtKB-KW"/>
</dbReference>
<evidence type="ECO:0000256" key="4">
    <source>
        <dbReference type="ARBA" id="ARBA00022840"/>
    </source>
</evidence>
<dbReference type="GO" id="GO:0015833">
    <property type="term" value="P:peptide transport"/>
    <property type="evidence" value="ECO:0007669"/>
    <property type="project" value="InterPro"/>
</dbReference>
<keyword evidence="7" id="KW-1185">Reference proteome</keyword>
<evidence type="ECO:0000259" key="5">
    <source>
        <dbReference type="PROSITE" id="PS50893"/>
    </source>
</evidence>
<gene>
    <name evidence="6" type="ORF">GCM10007971_07440</name>
</gene>
<evidence type="ECO:0000256" key="2">
    <source>
        <dbReference type="ARBA" id="ARBA00022448"/>
    </source>
</evidence>
<accession>A0A918CZG4</accession>
<dbReference type="InterPro" id="IPR003439">
    <property type="entry name" value="ABC_transporter-like_ATP-bd"/>
</dbReference>
<keyword evidence="4 6" id="KW-0067">ATP-binding</keyword>
<comment type="caution">
    <text evidence="6">The sequence shown here is derived from an EMBL/GenBank/DDBJ whole genome shotgun (WGS) entry which is preliminary data.</text>
</comment>
<keyword evidence="2" id="KW-0813">Transport</keyword>
<dbReference type="CDD" id="cd03257">
    <property type="entry name" value="ABC_NikE_OppD_transporters"/>
    <property type="match status" value="1"/>
</dbReference>
<dbReference type="InterPro" id="IPR027417">
    <property type="entry name" value="P-loop_NTPase"/>
</dbReference>
<dbReference type="PANTHER" id="PTHR43776:SF7">
    <property type="entry name" value="D,D-DIPEPTIDE TRANSPORT ATP-BINDING PROTEIN DDPF-RELATED"/>
    <property type="match status" value="1"/>
</dbReference>
<feature type="domain" description="ABC transporter" evidence="5">
    <location>
        <begin position="8"/>
        <end position="249"/>
    </location>
</feature>
<evidence type="ECO:0000256" key="3">
    <source>
        <dbReference type="ARBA" id="ARBA00022741"/>
    </source>
</evidence>
<organism evidence="6 7">
    <name type="scientific">Oceanobacillus indicireducens</name>
    <dbReference type="NCBI Taxonomy" id="1004261"/>
    <lineage>
        <taxon>Bacteria</taxon>
        <taxon>Bacillati</taxon>
        <taxon>Bacillota</taxon>
        <taxon>Bacilli</taxon>
        <taxon>Bacillales</taxon>
        <taxon>Bacillaceae</taxon>
        <taxon>Oceanobacillus</taxon>
    </lineage>
</organism>
<dbReference type="Proteomes" id="UP000624041">
    <property type="component" value="Unassembled WGS sequence"/>
</dbReference>
<dbReference type="InterPro" id="IPR013563">
    <property type="entry name" value="Oligopep_ABC_C"/>
</dbReference>
<dbReference type="InterPro" id="IPR050319">
    <property type="entry name" value="ABC_transp_ATP-bind"/>
</dbReference>
<dbReference type="SMART" id="SM00382">
    <property type="entry name" value="AAA"/>
    <property type="match status" value="1"/>
</dbReference>
<dbReference type="PROSITE" id="PS50893">
    <property type="entry name" value="ABC_TRANSPORTER_2"/>
    <property type="match status" value="1"/>
</dbReference>
<dbReference type="AlphaFoldDB" id="A0A918CZG4"/>
<dbReference type="SUPFAM" id="SSF52540">
    <property type="entry name" value="P-loop containing nucleoside triphosphate hydrolases"/>
    <property type="match status" value="1"/>
</dbReference>
<dbReference type="Pfam" id="PF08352">
    <property type="entry name" value="oligo_HPY"/>
    <property type="match status" value="1"/>
</dbReference>
<evidence type="ECO:0000313" key="6">
    <source>
        <dbReference type="EMBL" id="GGN52152.1"/>
    </source>
</evidence>
<dbReference type="FunFam" id="3.40.50.300:FF:000016">
    <property type="entry name" value="Oligopeptide ABC transporter ATP-binding component"/>
    <property type="match status" value="1"/>
</dbReference>
<dbReference type="PROSITE" id="PS00211">
    <property type="entry name" value="ABC_TRANSPORTER_1"/>
    <property type="match status" value="1"/>
</dbReference>
<dbReference type="GO" id="GO:0055085">
    <property type="term" value="P:transmembrane transport"/>
    <property type="evidence" value="ECO:0007669"/>
    <property type="project" value="UniProtKB-ARBA"/>
</dbReference>
<comment type="similarity">
    <text evidence="1">Belongs to the ABC transporter superfamily.</text>
</comment>
<dbReference type="Gene3D" id="3.40.50.300">
    <property type="entry name" value="P-loop containing nucleotide triphosphate hydrolases"/>
    <property type="match status" value="1"/>
</dbReference>